<dbReference type="Gene3D" id="3.30.565.10">
    <property type="entry name" value="Histidine kinase-like ATPase, C-terminal domain"/>
    <property type="match status" value="1"/>
</dbReference>
<dbReference type="PANTHER" id="PTHR43711">
    <property type="entry name" value="TWO-COMPONENT HISTIDINE KINASE"/>
    <property type="match status" value="1"/>
</dbReference>
<dbReference type="GO" id="GO:0000160">
    <property type="term" value="P:phosphorelay signal transduction system"/>
    <property type="evidence" value="ECO:0007669"/>
    <property type="project" value="UniProtKB-KW"/>
</dbReference>
<dbReference type="InterPro" id="IPR050736">
    <property type="entry name" value="Sensor_HK_Regulatory"/>
</dbReference>
<dbReference type="InterPro" id="IPR005467">
    <property type="entry name" value="His_kinase_dom"/>
</dbReference>
<dbReference type="EMBL" id="CADCUG010000009">
    <property type="protein sequence ID" value="CAA9315565.1"/>
    <property type="molecule type" value="Genomic_DNA"/>
</dbReference>
<keyword evidence="5" id="KW-0902">Two-component regulatory system</keyword>
<dbReference type="SUPFAM" id="SSF55874">
    <property type="entry name" value="ATPase domain of HSP90 chaperone/DNA topoisomerase II/histidine kinase"/>
    <property type="match status" value="1"/>
</dbReference>
<dbReference type="InterPro" id="IPR004358">
    <property type="entry name" value="Sig_transdc_His_kin-like_C"/>
</dbReference>
<feature type="non-terminal residue" evidence="7">
    <location>
        <position position="1"/>
    </location>
</feature>
<dbReference type="InterPro" id="IPR036890">
    <property type="entry name" value="HATPase_C_sf"/>
</dbReference>
<reference evidence="7" key="1">
    <citation type="submission" date="2020-02" db="EMBL/GenBank/DDBJ databases">
        <authorList>
            <person name="Meier V. D."/>
        </authorList>
    </citation>
    <scope>NUCLEOTIDE SEQUENCE</scope>
    <source>
        <strain evidence="7">AVDCRST_MAG29</strain>
    </source>
</reference>
<protein>
    <recommendedName>
        <fullName evidence="2">histidine kinase</fullName>
        <ecNumber evidence="2">2.7.13.3</ecNumber>
    </recommendedName>
</protein>
<dbReference type="SMART" id="SM00387">
    <property type="entry name" value="HATPase_c"/>
    <property type="match status" value="1"/>
</dbReference>
<accession>A0A6J4KUB1</accession>
<evidence type="ECO:0000259" key="6">
    <source>
        <dbReference type="PROSITE" id="PS50109"/>
    </source>
</evidence>
<evidence type="ECO:0000256" key="3">
    <source>
        <dbReference type="ARBA" id="ARBA00022679"/>
    </source>
</evidence>
<dbReference type="EC" id="2.7.13.3" evidence="2"/>
<dbReference type="AlphaFoldDB" id="A0A6J4KUB1"/>
<organism evidence="7">
    <name type="scientific">uncultured Nocardioidaceae bacterium</name>
    <dbReference type="NCBI Taxonomy" id="253824"/>
    <lineage>
        <taxon>Bacteria</taxon>
        <taxon>Bacillati</taxon>
        <taxon>Actinomycetota</taxon>
        <taxon>Actinomycetes</taxon>
        <taxon>Propionibacteriales</taxon>
        <taxon>Nocardioidaceae</taxon>
        <taxon>environmental samples</taxon>
    </lineage>
</organism>
<comment type="catalytic activity">
    <reaction evidence="1">
        <text>ATP + protein L-histidine = ADP + protein N-phospho-L-histidine.</text>
        <dbReference type="EC" id="2.7.13.3"/>
    </reaction>
</comment>
<dbReference type="PANTHER" id="PTHR43711:SF28">
    <property type="entry name" value="SENSOR HISTIDINE KINASE YXDK"/>
    <property type="match status" value="1"/>
</dbReference>
<name>A0A6J4KUB1_9ACTN</name>
<dbReference type="InterPro" id="IPR003594">
    <property type="entry name" value="HATPase_dom"/>
</dbReference>
<gene>
    <name evidence="7" type="ORF">AVDCRST_MAG29-45</name>
</gene>
<keyword evidence="4" id="KW-0418">Kinase</keyword>
<evidence type="ECO:0000256" key="2">
    <source>
        <dbReference type="ARBA" id="ARBA00012438"/>
    </source>
</evidence>
<dbReference type="Pfam" id="PF02518">
    <property type="entry name" value="HATPase_c"/>
    <property type="match status" value="1"/>
</dbReference>
<evidence type="ECO:0000313" key="7">
    <source>
        <dbReference type="EMBL" id="CAA9315565.1"/>
    </source>
</evidence>
<evidence type="ECO:0000256" key="5">
    <source>
        <dbReference type="ARBA" id="ARBA00023012"/>
    </source>
</evidence>
<evidence type="ECO:0000256" key="4">
    <source>
        <dbReference type="ARBA" id="ARBA00022777"/>
    </source>
</evidence>
<proteinExistence type="predicted"/>
<dbReference type="PRINTS" id="PR00344">
    <property type="entry name" value="BCTRLSENSOR"/>
</dbReference>
<feature type="domain" description="Histidine kinase" evidence="6">
    <location>
        <begin position="1"/>
        <end position="202"/>
    </location>
</feature>
<sequence>SPIASLRTQLETSRNGTSVDGHAPVADLLQETLRMQVLVDRLLLLARADADELDLHSTTVDLDELVLEVSAALPSARVTLDATGVRPAQVIGDPDLLEQVVRNLVQNAVRYASRQVQLRLDIEAEQVVLTVDDDGPGIPLERRDEAFRRFARLEAARDRDSGGVGLGLAIVAGIVEAHAGSIEVDCAPIGGARLRVRLPSGC</sequence>
<dbReference type="CDD" id="cd00075">
    <property type="entry name" value="HATPase"/>
    <property type="match status" value="1"/>
</dbReference>
<keyword evidence="3" id="KW-0808">Transferase</keyword>
<dbReference type="PROSITE" id="PS50109">
    <property type="entry name" value="HIS_KIN"/>
    <property type="match status" value="1"/>
</dbReference>
<evidence type="ECO:0000256" key="1">
    <source>
        <dbReference type="ARBA" id="ARBA00000085"/>
    </source>
</evidence>
<dbReference type="GO" id="GO:0004673">
    <property type="term" value="F:protein histidine kinase activity"/>
    <property type="evidence" value="ECO:0007669"/>
    <property type="project" value="UniProtKB-EC"/>
</dbReference>